<comment type="caution">
    <text evidence="3">The sequence shown here is derived from an EMBL/GenBank/DDBJ whole genome shotgun (WGS) entry which is preliminary data.</text>
</comment>
<dbReference type="Proteomes" id="UP000623172">
    <property type="component" value="Unassembled WGS sequence"/>
</dbReference>
<dbReference type="SUPFAM" id="SSF54637">
    <property type="entry name" value="Thioesterase/thiol ester dehydrase-isomerase"/>
    <property type="match status" value="1"/>
</dbReference>
<sequence>MNLEKINAFFENDRYVKLSQMVIDAVKPGEATCSMMIQPCHLNGWDVVQGGAIFTLADFAFAVASNVTNGKLTASLNNNISFFRPPKGKKLLATATVLSASKRICFYAVHVTDDLGTDVAQMNVSGYIKDMELDFN</sequence>
<dbReference type="Pfam" id="PF03061">
    <property type="entry name" value="4HBT"/>
    <property type="match status" value="1"/>
</dbReference>
<dbReference type="InterPro" id="IPR029069">
    <property type="entry name" value="HotDog_dom_sf"/>
</dbReference>
<keyword evidence="1" id="KW-0378">Hydrolase</keyword>
<dbReference type="AlphaFoldDB" id="A0A926HPL0"/>
<name>A0A926HPL0_9FIRM</name>
<feature type="domain" description="Thioesterase" evidence="2">
    <location>
        <begin position="48"/>
        <end position="117"/>
    </location>
</feature>
<dbReference type="PANTHER" id="PTHR42856">
    <property type="entry name" value="ACYL-COENZYME A THIOESTERASE PAAI"/>
    <property type="match status" value="1"/>
</dbReference>
<reference evidence="3" key="1">
    <citation type="submission" date="2020-08" db="EMBL/GenBank/DDBJ databases">
        <title>Genome public.</title>
        <authorList>
            <person name="Liu C."/>
            <person name="Sun Q."/>
        </authorList>
    </citation>
    <scope>NUCLEOTIDE SEQUENCE</scope>
    <source>
        <strain evidence="3">NSJ-53</strain>
    </source>
</reference>
<dbReference type="GO" id="GO:0016289">
    <property type="term" value="F:acyl-CoA hydrolase activity"/>
    <property type="evidence" value="ECO:0007669"/>
    <property type="project" value="UniProtKB-ARBA"/>
</dbReference>
<evidence type="ECO:0000313" key="4">
    <source>
        <dbReference type="Proteomes" id="UP000623172"/>
    </source>
</evidence>
<dbReference type="EMBL" id="JACRSR010000003">
    <property type="protein sequence ID" value="MBC8531769.1"/>
    <property type="molecule type" value="Genomic_DNA"/>
</dbReference>
<accession>A0A926HPL0</accession>
<dbReference type="RefSeq" id="WP_249316389.1">
    <property type="nucleotide sequence ID" value="NZ_JACRSR010000003.1"/>
</dbReference>
<protein>
    <submittedName>
        <fullName evidence="3">PaaI family thioesterase</fullName>
    </submittedName>
</protein>
<dbReference type="InterPro" id="IPR003736">
    <property type="entry name" value="PAAI_dom"/>
</dbReference>
<dbReference type="Gene3D" id="3.10.129.10">
    <property type="entry name" value="Hotdog Thioesterase"/>
    <property type="match status" value="1"/>
</dbReference>
<evidence type="ECO:0000313" key="3">
    <source>
        <dbReference type="EMBL" id="MBC8531769.1"/>
    </source>
</evidence>
<evidence type="ECO:0000259" key="2">
    <source>
        <dbReference type="Pfam" id="PF03061"/>
    </source>
</evidence>
<dbReference type="InterPro" id="IPR006683">
    <property type="entry name" value="Thioestr_dom"/>
</dbReference>
<dbReference type="InterPro" id="IPR052723">
    <property type="entry name" value="Acyl-CoA_thioesterase_PaaI"/>
</dbReference>
<dbReference type="CDD" id="cd03443">
    <property type="entry name" value="PaaI_thioesterase"/>
    <property type="match status" value="1"/>
</dbReference>
<proteinExistence type="predicted"/>
<organism evidence="3 4">
    <name type="scientific">Gehongia tenuis</name>
    <dbReference type="NCBI Taxonomy" id="2763655"/>
    <lineage>
        <taxon>Bacteria</taxon>
        <taxon>Bacillati</taxon>
        <taxon>Bacillota</taxon>
        <taxon>Clostridia</taxon>
        <taxon>Christensenellales</taxon>
        <taxon>Christensenellaceae</taxon>
        <taxon>Gehongia</taxon>
    </lineage>
</organism>
<evidence type="ECO:0000256" key="1">
    <source>
        <dbReference type="ARBA" id="ARBA00022801"/>
    </source>
</evidence>
<dbReference type="PANTHER" id="PTHR42856:SF1">
    <property type="entry name" value="ACYL-COENZYME A THIOESTERASE PAAI"/>
    <property type="match status" value="1"/>
</dbReference>
<keyword evidence="4" id="KW-1185">Reference proteome</keyword>
<gene>
    <name evidence="3" type="ORF">H8696_07895</name>
</gene>
<dbReference type="NCBIfam" id="TIGR00369">
    <property type="entry name" value="unchar_dom_1"/>
    <property type="match status" value="1"/>
</dbReference>